<dbReference type="AlphaFoldDB" id="A0A8J4FKQ0"/>
<reference evidence="3" key="1">
    <citation type="journal article" date="2021" name="Proc. Natl. Acad. Sci. U.S.A.">
        <title>Three genomes in the algal genus Volvox reveal the fate of a haploid sex-determining region after a transition to homothallism.</title>
        <authorList>
            <person name="Yamamoto K."/>
            <person name="Hamaji T."/>
            <person name="Kawai-Toyooka H."/>
            <person name="Matsuzaki R."/>
            <person name="Takahashi F."/>
            <person name="Nishimura Y."/>
            <person name="Kawachi M."/>
            <person name="Noguchi H."/>
            <person name="Minakuchi Y."/>
            <person name="Umen J.G."/>
            <person name="Toyoda A."/>
            <person name="Nozaki H."/>
        </authorList>
    </citation>
    <scope>NUCLEOTIDE SEQUENCE</scope>
    <source>
        <strain evidence="4">NIES-3785</strain>
        <strain evidence="3">NIES-3786</strain>
    </source>
</reference>
<name>A0A8J4FKQ0_9CHLO</name>
<accession>A0A8J4FKQ0</accession>
<dbReference type="Proteomes" id="UP000747110">
    <property type="component" value="Unassembled WGS sequence"/>
</dbReference>
<dbReference type="Gene3D" id="3.40.50.300">
    <property type="entry name" value="P-loop containing nucleotide triphosphate hydrolases"/>
    <property type="match status" value="1"/>
</dbReference>
<evidence type="ECO:0000256" key="1">
    <source>
        <dbReference type="SAM" id="MobiDB-lite"/>
    </source>
</evidence>
<proteinExistence type="predicted"/>
<dbReference type="EMBL" id="BNCQ01000008">
    <property type="protein sequence ID" value="GIM00802.1"/>
    <property type="molecule type" value="Genomic_DNA"/>
</dbReference>
<dbReference type="Proteomes" id="UP000722791">
    <property type="component" value="Unassembled WGS sequence"/>
</dbReference>
<dbReference type="EMBL" id="BNCP01000008">
    <property type="protein sequence ID" value="GIL76092.1"/>
    <property type="molecule type" value="Genomic_DNA"/>
</dbReference>
<evidence type="ECO:0000256" key="2">
    <source>
        <dbReference type="SAM" id="SignalP"/>
    </source>
</evidence>
<protein>
    <recommendedName>
        <fullName evidence="6">Sulfotransferase</fullName>
    </recommendedName>
</protein>
<feature type="chain" id="PRO_5036271661" description="Sulfotransferase" evidence="2">
    <location>
        <begin position="19"/>
        <end position="640"/>
    </location>
</feature>
<evidence type="ECO:0000313" key="3">
    <source>
        <dbReference type="EMBL" id="GIL76092.1"/>
    </source>
</evidence>
<sequence>MKLRGIVCAFIVINGLSAVNTIDTNNAFGKWLGRQDDVQTGYHSHGTNSSDLSDSEYNTLLGTFLIEAVANYVNSSLLEIVTGAQDLVQRDGTGFSGIVKLLEDLLIKLPENLGVWPLIRRVVIASLALRYERQGPFLEGAETNGAQNLLLKLFAQHKISAQKRGVVEFAHVSKSGGTTICQLARANGCKTESFSPNNNCLITKFKDEPRYLDGAIHRALRGPVKTKCDDGFKKMSPRTEINCAERRRWLLRKGYTLYANEYTALGGQVDPGKAHACRNMLTLLEIRHPHDRVISHIRHVWHGYRAHCGEDRKVYFAGNYSVSHWSSLMPAPTNNYLIRSLLGQAVFNLPLGGITRAHLSLARLILAEQYDVILVLENQELFRQAMRYGLGWGLHERHANPGHSDPEDGLPKDLPALWDLNALDAELYQFGLLMARLDAIMFEAAQAAEEDAAEVLGLAGRDRGQVHGLVGVLAETATAGGSSSNGSEITASNSSELGPQQEEEEQQEEHGGGNNRREWVEGADMQLLIGAPAAPAEDGSSNRRRSLVEQLLMAGGHGTSRVAGGSGSERAVVGSGLSQRGPEIIQRKPYRGAKTRHRARWPATELRNPGLKATSGPSLSDEAWSACGWVGAGAVFNSDS</sequence>
<keyword evidence="5" id="KW-1185">Reference proteome</keyword>
<feature type="region of interest" description="Disordered" evidence="1">
    <location>
        <begin position="477"/>
        <end position="516"/>
    </location>
</feature>
<evidence type="ECO:0000313" key="4">
    <source>
        <dbReference type="EMBL" id="GIM00802.1"/>
    </source>
</evidence>
<feature type="signal peptide" evidence="2">
    <location>
        <begin position="1"/>
        <end position="18"/>
    </location>
</feature>
<evidence type="ECO:0000313" key="5">
    <source>
        <dbReference type="Proteomes" id="UP000747110"/>
    </source>
</evidence>
<dbReference type="InterPro" id="IPR027417">
    <property type="entry name" value="P-loop_NTPase"/>
</dbReference>
<feature type="compositionally biased region" description="Polar residues" evidence="1">
    <location>
        <begin position="488"/>
        <end position="498"/>
    </location>
</feature>
<keyword evidence="2" id="KW-0732">Signal</keyword>
<organism evidence="3 5">
    <name type="scientific">Volvox reticuliferus</name>
    <dbReference type="NCBI Taxonomy" id="1737510"/>
    <lineage>
        <taxon>Eukaryota</taxon>
        <taxon>Viridiplantae</taxon>
        <taxon>Chlorophyta</taxon>
        <taxon>core chlorophytes</taxon>
        <taxon>Chlorophyceae</taxon>
        <taxon>CS clade</taxon>
        <taxon>Chlamydomonadales</taxon>
        <taxon>Volvocaceae</taxon>
        <taxon>Volvox</taxon>
    </lineage>
</organism>
<gene>
    <name evidence="3" type="ORF">Vretifemale_5812</name>
    <name evidence="4" type="ORF">Vretimale_5723</name>
</gene>
<evidence type="ECO:0008006" key="6">
    <source>
        <dbReference type="Google" id="ProtNLM"/>
    </source>
</evidence>
<comment type="caution">
    <text evidence="3">The sequence shown here is derived from an EMBL/GenBank/DDBJ whole genome shotgun (WGS) entry which is preliminary data.</text>
</comment>
<dbReference type="OrthoDB" id="529546at2759"/>